<feature type="domain" description="Helix-turn-helix" evidence="1">
    <location>
        <begin position="20"/>
        <end position="68"/>
    </location>
</feature>
<sequence>MQVATKVETVVVRMYPDGRMDTRNAALYLGLEEKTLAMKRSDGTGPRFIKRGRIFYFREDLDAWINECKRATSTAQLRAV</sequence>
<accession>A0A1M5YM25</accession>
<reference evidence="2 3" key="1">
    <citation type="submission" date="2016-11" db="EMBL/GenBank/DDBJ databases">
        <authorList>
            <person name="Jaros S."/>
            <person name="Januszkiewicz K."/>
            <person name="Wedrychowicz H."/>
        </authorList>
    </citation>
    <scope>NUCLEOTIDE SEQUENCE [LARGE SCALE GENOMIC DNA]</scope>
    <source>
        <strain evidence="2 3">DSM 9705</strain>
    </source>
</reference>
<dbReference type="EMBL" id="FQXS01000043">
    <property type="protein sequence ID" value="SHI12958.1"/>
    <property type="molecule type" value="Genomic_DNA"/>
</dbReference>
<dbReference type="AlphaFoldDB" id="A0A1M5YM25"/>
<name>A0A1M5YM25_9BACT</name>
<dbReference type="InterPro" id="IPR041657">
    <property type="entry name" value="HTH_17"/>
</dbReference>
<proteinExistence type="predicted"/>
<evidence type="ECO:0000313" key="3">
    <source>
        <dbReference type="Proteomes" id="UP000184139"/>
    </source>
</evidence>
<organism evidence="2 3">
    <name type="scientific">Desulfofustis glycolicus DSM 9705</name>
    <dbReference type="NCBI Taxonomy" id="1121409"/>
    <lineage>
        <taxon>Bacteria</taxon>
        <taxon>Pseudomonadati</taxon>
        <taxon>Thermodesulfobacteriota</taxon>
        <taxon>Desulfobulbia</taxon>
        <taxon>Desulfobulbales</taxon>
        <taxon>Desulfocapsaceae</taxon>
        <taxon>Desulfofustis</taxon>
    </lineage>
</organism>
<dbReference type="RefSeq" id="WP_073379173.1">
    <property type="nucleotide sequence ID" value="NZ_FQXS01000043.1"/>
</dbReference>
<dbReference type="Pfam" id="PF12728">
    <property type="entry name" value="HTH_17"/>
    <property type="match status" value="1"/>
</dbReference>
<evidence type="ECO:0000313" key="2">
    <source>
        <dbReference type="EMBL" id="SHI12958.1"/>
    </source>
</evidence>
<dbReference type="Proteomes" id="UP000184139">
    <property type="component" value="Unassembled WGS sequence"/>
</dbReference>
<keyword evidence="3" id="KW-1185">Reference proteome</keyword>
<gene>
    <name evidence="2" type="ORF">SAMN02745124_04195</name>
</gene>
<protein>
    <recommendedName>
        <fullName evidence="1">Helix-turn-helix domain-containing protein</fullName>
    </recommendedName>
</protein>
<dbReference type="STRING" id="1121409.SAMN02745124_04195"/>
<evidence type="ECO:0000259" key="1">
    <source>
        <dbReference type="Pfam" id="PF12728"/>
    </source>
</evidence>